<evidence type="ECO:0000313" key="2">
    <source>
        <dbReference type="EMBL" id="GAT43461.1"/>
    </source>
</evidence>
<evidence type="ECO:0000313" key="3">
    <source>
        <dbReference type="Proteomes" id="UP000815677"/>
    </source>
</evidence>
<feature type="domain" description="DUF6589" evidence="1">
    <location>
        <begin position="233"/>
        <end position="632"/>
    </location>
</feature>
<protein>
    <recommendedName>
        <fullName evidence="1">DUF6589 domain-containing protein</fullName>
    </recommendedName>
</protein>
<evidence type="ECO:0000259" key="1">
    <source>
        <dbReference type="Pfam" id="PF20231"/>
    </source>
</evidence>
<dbReference type="Pfam" id="PF20231">
    <property type="entry name" value="DUF6589"/>
    <property type="match status" value="1"/>
</dbReference>
<gene>
    <name evidence="2" type="ORF">MCHLO_01139</name>
</gene>
<reference evidence="2" key="1">
    <citation type="submission" date="2014-09" db="EMBL/GenBank/DDBJ databases">
        <title>Genome sequence of the luminous mushroom Mycena chlorophos for searching fungal bioluminescence genes.</title>
        <authorList>
            <person name="Tanaka Y."/>
            <person name="Kasuga D."/>
            <person name="Oba Y."/>
            <person name="Hase S."/>
            <person name="Sato K."/>
            <person name="Oba Y."/>
            <person name="Sakakibara Y."/>
        </authorList>
    </citation>
    <scope>NUCLEOTIDE SEQUENCE</scope>
</reference>
<name>A0ABQ0KWX5_MYCCL</name>
<proteinExistence type="predicted"/>
<keyword evidence="3" id="KW-1185">Reference proteome</keyword>
<dbReference type="EMBL" id="DF839043">
    <property type="protein sequence ID" value="GAT43461.1"/>
    <property type="molecule type" value="Genomic_DNA"/>
</dbReference>
<dbReference type="Proteomes" id="UP000815677">
    <property type="component" value="Unassembled WGS sequence"/>
</dbReference>
<dbReference type="InterPro" id="IPR046496">
    <property type="entry name" value="DUF6589"/>
</dbReference>
<organism evidence="2 3">
    <name type="scientific">Mycena chlorophos</name>
    <name type="common">Agaric fungus</name>
    <name type="synonym">Agaricus chlorophos</name>
    <dbReference type="NCBI Taxonomy" id="658473"/>
    <lineage>
        <taxon>Eukaryota</taxon>
        <taxon>Fungi</taxon>
        <taxon>Dikarya</taxon>
        <taxon>Basidiomycota</taxon>
        <taxon>Agaricomycotina</taxon>
        <taxon>Agaricomycetes</taxon>
        <taxon>Agaricomycetidae</taxon>
        <taxon>Agaricales</taxon>
        <taxon>Marasmiineae</taxon>
        <taxon>Mycenaceae</taxon>
        <taxon>Mycena</taxon>
    </lineage>
</organism>
<accession>A0ABQ0KWX5</accession>
<sequence length="747" mass="85086">MQEWIIGVAENICNYEASTLTDQASSGQNYEAAKSLRVPAKSANIQLVKEFSLPKLIHLYGNTMPSLQQILKAVIGKEQSSPDTVKRTSRKADMGRAMVTSCLLNLRSRETNLHQTINSLLLWHTDTSKTVVRMLNHYGICTSPVHAIGQDGVRLAREAANDPKNLLLLPNDNFNWVGKAWESSSTHGNVTHDQVSAMLVVLQIPPGTDPNIASVANFERTLGARHSIPAEQALEEIMPTAEDQLAFGRNSIAHVAHILSEELTQFSGFRSRFHISDAQAIPPMKTQEYYLPTYDQEQTSTRGNMKVMEHFLLEVLKIPREKFEERFYFLLRDRMTTSRERAAQDQRLVERSELRVDTFSSLGILSGLMHFVFNMIENIGKNMMGTKSELDAVSLRTCLEKLPNRGNINVRQIDFYAWLRFLDVVLRALVLQAAIFNLHLNSTEALKTCRLDEQKFDELCTKIAAQFVLPSIDRLEAEGLKTIVGNSQSGNAILLMHDLMTIREMRQSIKWGHPERMQRMLKFWTPMFYGGGSYNYANEGMELLHNLIHDWPSDVVPILRNGMFMNTQGKPGKFKETDLGVEHFNNKIKSHTGGVNAAPGALEKITPAIGHIQELREKVFEDLGLDDHDHHHAKVTQHEDVWLLLAHFNKAHIFDFKKDISSEHTVVDLFRSGLWRLAGSEGGHAKHLQRHLLRRRIRDSQLAIDFPTLDEMQDELEDLNWELEMDKERPEVSLIELVDRAWAELDR</sequence>